<evidence type="ECO:0000313" key="5">
    <source>
        <dbReference type="EMBL" id="OAI02681.1"/>
    </source>
</evidence>
<dbReference type="GO" id="GO:0008813">
    <property type="term" value="F:chorismate lyase activity"/>
    <property type="evidence" value="ECO:0007669"/>
    <property type="project" value="UniProtKB-UniRule"/>
</dbReference>
<dbReference type="Pfam" id="PF04345">
    <property type="entry name" value="Chor_lyase"/>
    <property type="match status" value="1"/>
</dbReference>
<keyword evidence="1 4" id="KW-0963">Cytoplasm</keyword>
<dbReference type="UniPathway" id="UPA00232"/>
<evidence type="ECO:0000313" key="6">
    <source>
        <dbReference type="Proteomes" id="UP000077763"/>
    </source>
</evidence>
<feature type="binding site" evidence="4">
    <location>
        <position position="82"/>
    </location>
    <ligand>
        <name>substrate</name>
    </ligand>
</feature>
<sequence>MPDKSFLFSRPPLWKSHEQSSQRQLPDDLQSWLNETGSLTKRLRGIHGNRFGVKVLFHHWKPAFIDECRLLGLPPCRYQLIREVMLHANGVPLVLARTILPEPTIEIAHRNLSHLGTRPLGEVIFAYPDLERRQRQFSRADSSVWSPGLQTAVGVDDAIWGRRTVYAIHRQPLLVAEFFLSAVLAPAVEHMPETAKPFIQKS</sequence>
<comment type="catalytic activity">
    <reaction evidence="4">
        <text>chorismate = 4-hydroxybenzoate + pyruvate</text>
        <dbReference type="Rhea" id="RHEA:16505"/>
        <dbReference type="ChEBI" id="CHEBI:15361"/>
        <dbReference type="ChEBI" id="CHEBI:17879"/>
        <dbReference type="ChEBI" id="CHEBI:29748"/>
        <dbReference type="EC" id="4.1.3.40"/>
    </reaction>
</comment>
<reference evidence="5 6" key="1">
    <citation type="submission" date="2016-03" db="EMBL/GenBank/DDBJ databases">
        <authorList>
            <person name="Ploux O."/>
        </authorList>
    </citation>
    <scope>NUCLEOTIDE SEQUENCE [LARGE SCALE GENOMIC DNA]</scope>
    <source>
        <strain evidence="5 6">R-45371</strain>
    </source>
</reference>
<accession>A0A177MAL9</accession>
<comment type="function">
    <text evidence="4">Removes the pyruvyl group from chorismate, with concomitant aromatization of the ring, to provide 4-hydroxybenzoate (4HB) for the ubiquinone pathway.</text>
</comment>
<dbReference type="RefSeq" id="WP_082880068.1">
    <property type="nucleotide sequence ID" value="NZ_LUUH01000061.1"/>
</dbReference>
<protein>
    <recommendedName>
        <fullName evidence="4">Probable chorismate pyruvate-lyase</fullName>
        <shortName evidence="4">CL</shortName>
        <shortName evidence="4">CPL</shortName>
        <ecNumber evidence="4">4.1.3.40</ecNumber>
    </recommendedName>
</protein>
<dbReference type="Gene3D" id="3.40.1410.10">
    <property type="entry name" value="Chorismate lyase-like"/>
    <property type="match status" value="1"/>
</dbReference>
<name>A0A177MAL9_METMH</name>
<dbReference type="SUPFAM" id="SSF64288">
    <property type="entry name" value="Chorismate lyase-like"/>
    <property type="match status" value="1"/>
</dbReference>
<dbReference type="HAMAP" id="MF_01632">
    <property type="entry name" value="UbiC"/>
    <property type="match status" value="1"/>
</dbReference>
<organism evidence="5 6">
    <name type="scientific">Methylomonas methanica</name>
    <dbReference type="NCBI Taxonomy" id="421"/>
    <lineage>
        <taxon>Bacteria</taxon>
        <taxon>Pseudomonadati</taxon>
        <taxon>Pseudomonadota</taxon>
        <taxon>Gammaproteobacteria</taxon>
        <taxon>Methylococcales</taxon>
        <taxon>Methylococcaceae</taxon>
        <taxon>Methylomonas</taxon>
    </lineage>
</organism>
<evidence type="ECO:0000256" key="4">
    <source>
        <dbReference type="HAMAP-Rule" id="MF_01632"/>
    </source>
</evidence>
<dbReference type="PANTHER" id="PTHR38683:SF1">
    <property type="entry name" value="CHORISMATE PYRUVATE-LYASE"/>
    <property type="match status" value="1"/>
</dbReference>
<feature type="binding site" evidence="4">
    <location>
        <position position="177"/>
    </location>
    <ligand>
        <name>substrate</name>
    </ligand>
</feature>
<dbReference type="InterPro" id="IPR028978">
    <property type="entry name" value="Chorismate_lyase_/UTRA_dom_sf"/>
</dbReference>
<dbReference type="EMBL" id="LUUH01000061">
    <property type="protein sequence ID" value="OAI02681.1"/>
    <property type="molecule type" value="Genomic_DNA"/>
</dbReference>
<comment type="caution">
    <text evidence="4">Lacks conserved residue(s) required for the propagation of feature annotation.</text>
</comment>
<evidence type="ECO:0000256" key="1">
    <source>
        <dbReference type="ARBA" id="ARBA00022490"/>
    </source>
</evidence>
<dbReference type="PANTHER" id="PTHR38683">
    <property type="entry name" value="CHORISMATE PYRUVATE-LYASE"/>
    <property type="match status" value="1"/>
</dbReference>
<gene>
    <name evidence="4" type="primary">ubiC</name>
    <name evidence="5" type="ORF">A1353_15665</name>
</gene>
<keyword evidence="4 5" id="KW-0670">Pyruvate</keyword>
<comment type="caution">
    <text evidence="5">The sequence shown here is derived from an EMBL/GenBank/DDBJ whole genome shotgun (WGS) entry which is preliminary data.</text>
</comment>
<feature type="binding site" evidence="4">
    <location>
        <position position="120"/>
    </location>
    <ligand>
        <name>substrate</name>
    </ligand>
</feature>
<dbReference type="AlphaFoldDB" id="A0A177MAL9"/>
<dbReference type="GO" id="GO:0005829">
    <property type="term" value="C:cytosol"/>
    <property type="evidence" value="ECO:0007669"/>
    <property type="project" value="TreeGrafter"/>
</dbReference>
<comment type="pathway">
    <text evidence="4">Cofactor biosynthesis; ubiquinone biosynthesis.</text>
</comment>
<dbReference type="GO" id="GO:0006744">
    <property type="term" value="P:ubiquinone biosynthetic process"/>
    <property type="evidence" value="ECO:0007669"/>
    <property type="project" value="UniProtKB-UniRule"/>
</dbReference>
<comment type="subcellular location">
    <subcellularLocation>
        <location evidence="4">Cytoplasm</location>
    </subcellularLocation>
</comment>
<dbReference type="GO" id="GO:0042866">
    <property type="term" value="P:pyruvate biosynthetic process"/>
    <property type="evidence" value="ECO:0007669"/>
    <property type="project" value="UniProtKB-UniRule"/>
</dbReference>
<dbReference type="Proteomes" id="UP000077763">
    <property type="component" value="Unassembled WGS sequence"/>
</dbReference>
<comment type="similarity">
    <text evidence="4">Belongs to the UbiC family.</text>
</comment>
<evidence type="ECO:0000256" key="2">
    <source>
        <dbReference type="ARBA" id="ARBA00022688"/>
    </source>
</evidence>
<keyword evidence="3 4" id="KW-0456">Lyase</keyword>
<evidence type="ECO:0000256" key="3">
    <source>
        <dbReference type="ARBA" id="ARBA00023239"/>
    </source>
</evidence>
<dbReference type="EC" id="4.1.3.40" evidence="4"/>
<proteinExistence type="inferred from homology"/>
<dbReference type="InterPro" id="IPR007440">
    <property type="entry name" value="Chorismate--pyruvate_lyase"/>
</dbReference>
<keyword evidence="2 4" id="KW-0831">Ubiquinone biosynthesis</keyword>